<protein>
    <submittedName>
        <fullName evidence="2">Uncharacterized protein</fullName>
    </submittedName>
</protein>
<feature type="compositionally biased region" description="Basic residues" evidence="1">
    <location>
        <begin position="92"/>
        <end position="104"/>
    </location>
</feature>
<comment type="caution">
    <text evidence="2">The sequence shown here is derived from an EMBL/GenBank/DDBJ whole genome shotgun (WGS) entry which is preliminary data.</text>
</comment>
<feature type="region of interest" description="Disordered" evidence="1">
    <location>
        <begin position="25"/>
        <end position="104"/>
    </location>
</feature>
<evidence type="ECO:0000313" key="3">
    <source>
        <dbReference type="Proteomes" id="UP001177744"/>
    </source>
</evidence>
<proteinExistence type="predicted"/>
<dbReference type="EMBL" id="JAULJE010000018">
    <property type="protein sequence ID" value="KAK1332298.1"/>
    <property type="molecule type" value="Genomic_DNA"/>
</dbReference>
<dbReference type="Proteomes" id="UP001177744">
    <property type="component" value="Unassembled WGS sequence"/>
</dbReference>
<feature type="compositionally biased region" description="Acidic residues" evidence="1">
    <location>
        <begin position="71"/>
        <end position="82"/>
    </location>
</feature>
<name>A0AA40HJD8_CNENI</name>
<evidence type="ECO:0000256" key="1">
    <source>
        <dbReference type="SAM" id="MobiDB-lite"/>
    </source>
</evidence>
<reference evidence="2" key="1">
    <citation type="submission" date="2023-06" db="EMBL/GenBank/DDBJ databases">
        <title>Reference genome for the Northern bat (Eptesicus nilssonii), a most northern bat species.</title>
        <authorList>
            <person name="Laine V.N."/>
            <person name="Pulliainen A.T."/>
            <person name="Lilley T.M."/>
        </authorList>
    </citation>
    <scope>NUCLEOTIDE SEQUENCE</scope>
    <source>
        <strain evidence="2">BLF_Eptnil</strain>
        <tissue evidence="2">Kidney</tissue>
    </source>
</reference>
<dbReference type="AlphaFoldDB" id="A0AA40HJD8"/>
<organism evidence="2 3">
    <name type="scientific">Cnephaeus nilssonii</name>
    <name type="common">Northern bat</name>
    <name type="synonym">Eptesicus nilssonii</name>
    <dbReference type="NCBI Taxonomy" id="3371016"/>
    <lineage>
        <taxon>Eukaryota</taxon>
        <taxon>Metazoa</taxon>
        <taxon>Chordata</taxon>
        <taxon>Craniata</taxon>
        <taxon>Vertebrata</taxon>
        <taxon>Euteleostomi</taxon>
        <taxon>Mammalia</taxon>
        <taxon>Eutheria</taxon>
        <taxon>Laurasiatheria</taxon>
        <taxon>Chiroptera</taxon>
        <taxon>Yangochiroptera</taxon>
        <taxon>Vespertilionidae</taxon>
        <taxon>Cnephaeus</taxon>
    </lineage>
</organism>
<gene>
    <name evidence="2" type="ORF">QTO34_006971</name>
</gene>
<accession>A0AA40HJD8</accession>
<keyword evidence="3" id="KW-1185">Reference proteome</keyword>
<sequence length="104" mass="11324">MGEGFVIQAEALGMLVWTQPWFQQPTEGNTRLRPPGGAGTPCQGPGQAEEEAPPAVTQGHASPLPQILISADDEMEESDVEEDLRRLTPLRPAKKKKHRFGLPV</sequence>
<evidence type="ECO:0000313" key="2">
    <source>
        <dbReference type="EMBL" id="KAK1332298.1"/>
    </source>
</evidence>